<accession>A0ABU4N3J4</accession>
<dbReference type="EMBL" id="JARAWJ010000067">
    <property type="protein sequence ID" value="MDX3044093.1"/>
    <property type="molecule type" value="Genomic_DNA"/>
</dbReference>
<dbReference type="RefSeq" id="WP_319703545.1">
    <property type="nucleotide sequence ID" value="NZ_JARAWJ010000067.1"/>
</dbReference>
<keyword evidence="2" id="KW-1185">Reference proteome</keyword>
<proteinExistence type="predicted"/>
<organism evidence="1 2">
    <name type="scientific">Streptomyces caniscabiei</name>
    <dbReference type="NCBI Taxonomy" id="2746961"/>
    <lineage>
        <taxon>Bacteria</taxon>
        <taxon>Bacillati</taxon>
        <taxon>Actinomycetota</taxon>
        <taxon>Actinomycetes</taxon>
        <taxon>Kitasatosporales</taxon>
        <taxon>Streptomycetaceae</taxon>
        <taxon>Streptomyces</taxon>
    </lineage>
</organism>
<gene>
    <name evidence="1" type="ORF">PV383_44075</name>
</gene>
<protein>
    <submittedName>
        <fullName evidence="1">Uncharacterized protein</fullName>
    </submittedName>
</protein>
<name>A0ABU4N3J4_9ACTN</name>
<sequence length="75" mass="8611">MRPYPDAGKALRQIERRDAKAAAQYRAELRYFHCPQRAVLGMSTVYAIFDETHTWEDTGALQAPERFRRQPGATA</sequence>
<comment type="caution">
    <text evidence="1">The sequence shown here is derived from an EMBL/GenBank/DDBJ whole genome shotgun (WGS) entry which is preliminary data.</text>
</comment>
<evidence type="ECO:0000313" key="2">
    <source>
        <dbReference type="Proteomes" id="UP001282474"/>
    </source>
</evidence>
<reference evidence="1 2" key="1">
    <citation type="journal article" date="2023" name="Microb. Genom.">
        <title>Mesoterricola silvestris gen. nov., sp. nov., Mesoterricola sediminis sp. nov., Geothrix oryzae sp. nov., Geothrix edaphica sp. nov., Geothrix rubra sp. nov., and Geothrix limicola sp. nov., six novel members of Acidobacteriota isolated from soils.</title>
        <authorList>
            <person name="Weisberg A.J."/>
            <person name="Pearce E."/>
            <person name="Kramer C.G."/>
            <person name="Chang J.H."/>
            <person name="Clarke C.R."/>
        </authorList>
    </citation>
    <scope>NUCLEOTIDE SEQUENCE [LARGE SCALE GENOMIC DNA]</scope>
    <source>
        <strain evidence="1 2">NE20-4-1</strain>
    </source>
</reference>
<evidence type="ECO:0000313" key="1">
    <source>
        <dbReference type="EMBL" id="MDX3044093.1"/>
    </source>
</evidence>
<dbReference type="Proteomes" id="UP001282474">
    <property type="component" value="Unassembled WGS sequence"/>
</dbReference>